<proteinExistence type="predicted"/>
<gene>
    <name evidence="3" type="ORF">LSH36_117g03029</name>
</gene>
<evidence type="ECO:0000313" key="4">
    <source>
        <dbReference type="Proteomes" id="UP001208570"/>
    </source>
</evidence>
<evidence type="ECO:0000313" key="3">
    <source>
        <dbReference type="EMBL" id="KAK2161394.1"/>
    </source>
</evidence>
<reference evidence="3" key="1">
    <citation type="journal article" date="2023" name="Mol. Biol. Evol.">
        <title>Third-Generation Sequencing Reveals the Adaptive Role of the Epigenome in Three Deep-Sea Polychaetes.</title>
        <authorList>
            <person name="Perez M."/>
            <person name="Aroh O."/>
            <person name="Sun Y."/>
            <person name="Lan Y."/>
            <person name="Juniper S.K."/>
            <person name="Young C.R."/>
            <person name="Angers B."/>
            <person name="Qian P.Y."/>
        </authorList>
    </citation>
    <scope>NUCLEOTIDE SEQUENCE</scope>
    <source>
        <strain evidence="3">P08H-3</strain>
    </source>
</reference>
<dbReference type="AlphaFoldDB" id="A0AAD9NBR3"/>
<dbReference type="PANTHER" id="PTHR12461:SF53">
    <property type="entry name" value="JMJC DOMAIN-CONTAINING PROTEIN"/>
    <property type="match status" value="1"/>
</dbReference>
<feature type="chain" id="PRO_5042103282" description="JmjC domain-containing protein" evidence="1">
    <location>
        <begin position="24"/>
        <end position="449"/>
    </location>
</feature>
<protein>
    <recommendedName>
        <fullName evidence="2">JmjC domain-containing protein</fullName>
    </recommendedName>
</protein>
<name>A0AAD9NBR3_9ANNE</name>
<evidence type="ECO:0000256" key="1">
    <source>
        <dbReference type="SAM" id="SignalP"/>
    </source>
</evidence>
<dbReference type="Proteomes" id="UP001208570">
    <property type="component" value="Unassembled WGS sequence"/>
</dbReference>
<dbReference type="InterPro" id="IPR003347">
    <property type="entry name" value="JmjC_dom"/>
</dbReference>
<evidence type="ECO:0000259" key="2">
    <source>
        <dbReference type="PROSITE" id="PS51184"/>
    </source>
</evidence>
<dbReference type="Gene3D" id="2.60.120.650">
    <property type="entry name" value="Cupin"/>
    <property type="match status" value="1"/>
</dbReference>
<dbReference type="PANTHER" id="PTHR12461">
    <property type="entry name" value="HYPOXIA-INDUCIBLE FACTOR 1 ALPHA INHIBITOR-RELATED"/>
    <property type="match status" value="1"/>
</dbReference>
<dbReference type="InterPro" id="IPR041667">
    <property type="entry name" value="Cupin_8"/>
</dbReference>
<sequence>MHFLVIFFKHLAFLFVLFEISVARVGFVKDQSTTRIKFPPLIQKLPHGIPTGHLRPFGWHRAPDAPVSEESGMLSPGDFFVNYVKLSKPVVFKGAMKDIPAMENWQRDDYLKKKYGHVQVHVMIKRELLQKGIKKMMMKQFLKQYNFEDWYLSNIIPQEMMHELVLPTCLKCDFMKSLQEAEIWMSSGGTVSLLHSHADHNLHCVMAGRKDFILIDPRHKKKAYYVPKRPHEGTGYCDLGDLDKLNMYKFSSLAEVPWIWSTLEPGDCIFIPATYLHQVRSYGRSFSFTILWARIPNTDFSQCDPKELAQVLPLNKVPFIWTYLHADRELANRNLDQDTVRRHLLVWMRNETGLRYDVFKDYYDEIMSEASKNNRPLFLYTHTIIPNEERLDCKIAWQSVTDGNPKVQEVPRHKISDLPEGNMAYLASVLNKAHEYHGHAPDHPHHDEL</sequence>
<dbReference type="SUPFAM" id="SSF51197">
    <property type="entry name" value="Clavaminate synthase-like"/>
    <property type="match status" value="1"/>
</dbReference>
<feature type="signal peptide" evidence="1">
    <location>
        <begin position="1"/>
        <end position="23"/>
    </location>
</feature>
<keyword evidence="1" id="KW-0732">Signal</keyword>
<accession>A0AAD9NBR3</accession>
<feature type="domain" description="JmjC" evidence="2">
    <location>
        <begin position="145"/>
        <end position="309"/>
    </location>
</feature>
<keyword evidence="4" id="KW-1185">Reference proteome</keyword>
<dbReference type="Pfam" id="PF13621">
    <property type="entry name" value="Cupin_8"/>
    <property type="match status" value="1"/>
</dbReference>
<dbReference type="PROSITE" id="PS51184">
    <property type="entry name" value="JMJC"/>
    <property type="match status" value="1"/>
</dbReference>
<organism evidence="3 4">
    <name type="scientific">Paralvinella palmiformis</name>
    <dbReference type="NCBI Taxonomy" id="53620"/>
    <lineage>
        <taxon>Eukaryota</taxon>
        <taxon>Metazoa</taxon>
        <taxon>Spiralia</taxon>
        <taxon>Lophotrochozoa</taxon>
        <taxon>Annelida</taxon>
        <taxon>Polychaeta</taxon>
        <taxon>Sedentaria</taxon>
        <taxon>Canalipalpata</taxon>
        <taxon>Terebellida</taxon>
        <taxon>Terebelliformia</taxon>
        <taxon>Alvinellidae</taxon>
        <taxon>Paralvinella</taxon>
    </lineage>
</organism>
<dbReference type="SMART" id="SM00558">
    <property type="entry name" value="JmjC"/>
    <property type="match status" value="1"/>
</dbReference>
<comment type="caution">
    <text evidence="3">The sequence shown here is derived from an EMBL/GenBank/DDBJ whole genome shotgun (WGS) entry which is preliminary data.</text>
</comment>
<dbReference type="EMBL" id="JAODUP010000117">
    <property type="protein sequence ID" value="KAK2161394.1"/>
    <property type="molecule type" value="Genomic_DNA"/>
</dbReference>